<protein>
    <submittedName>
        <fullName evidence="1">Uncharacterized protein</fullName>
    </submittedName>
</protein>
<gene>
    <name evidence="1" type="ORF">NCTC10418_01923</name>
</gene>
<evidence type="ECO:0000313" key="1">
    <source>
        <dbReference type="EMBL" id="STE84239.1"/>
    </source>
</evidence>
<name>A0A376KND7_ECOLX</name>
<dbReference type="EMBL" id="UFZQ01000001">
    <property type="protein sequence ID" value="STE84239.1"/>
    <property type="molecule type" value="Genomic_DNA"/>
</dbReference>
<organism evidence="1 2">
    <name type="scientific">Escherichia coli</name>
    <dbReference type="NCBI Taxonomy" id="562"/>
    <lineage>
        <taxon>Bacteria</taxon>
        <taxon>Pseudomonadati</taxon>
        <taxon>Pseudomonadota</taxon>
        <taxon>Gammaproteobacteria</taxon>
        <taxon>Enterobacterales</taxon>
        <taxon>Enterobacteriaceae</taxon>
        <taxon>Escherichia</taxon>
    </lineage>
</organism>
<sequence length="31" mass="3423">MAKYVIRNYLASVEITDVIAPDPGCEKLLAE</sequence>
<dbReference type="Proteomes" id="UP000255460">
    <property type="component" value="Unassembled WGS sequence"/>
</dbReference>
<accession>A0A376KND7</accession>
<evidence type="ECO:0000313" key="2">
    <source>
        <dbReference type="Proteomes" id="UP000255460"/>
    </source>
</evidence>
<dbReference type="AlphaFoldDB" id="A0A376KND7"/>
<proteinExistence type="predicted"/>
<reference evidence="1 2" key="1">
    <citation type="submission" date="2018-06" db="EMBL/GenBank/DDBJ databases">
        <authorList>
            <consortium name="Pathogen Informatics"/>
            <person name="Doyle S."/>
        </authorList>
    </citation>
    <scope>NUCLEOTIDE SEQUENCE [LARGE SCALE GENOMIC DNA]</scope>
    <source>
        <strain evidence="1 2">NCTC10418</strain>
    </source>
</reference>